<dbReference type="Pfam" id="PF12771">
    <property type="entry name" value="SusD-like_2"/>
    <property type="match status" value="1"/>
</dbReference>
<dbReference type="EMBL" id="NQXA01000013">
    <property type="protein sequence ID" value="PHQ28546.1"/>
    <property type="molecule type" value="Genomic_DNA"/>
</dbReference>
<dbReference type="AlphaFoldDB" id="A0A2G1VP51"/>
<dbReference type="Gene3D" id="1.25.40.390">
    <property type="match status" value="1"/>
</dbReference>
<dbReference type="InterPro" id="IPR041662">
    <property type="entry name" value="SusD-like_2"/>
</dbReference>
<organism evidence="1 2">
    <name type="scientific">Leeuwenhoekiella nanhaiensis</name>
    <dbReference type="NCBI Taxonomy" id="1655491"/>
    <lineage>
        <taxon>Bacteria</taxon>
        <taxon>Pseudomonadati</taxon>
        <taxon>Bacteroidota</taxon>
        <taxon>Flavobacteriia</taxon>
        <taxon>Flavobacteriales</taxon>
        <taxon>Flavobacteriaceae</taxon>
        <taxon>Leeuwenhoekiella</taxon>
    </lineage>
</organism>
<dbReference type="SUPFAM" id="SSF48452">
    <property type="entry name" value="TPR-like"/>
    <property type="match status" value="1"/>
</dbReference>
<proteinExistence type="predicted"/>
<dbReference type="OrthoDB" id="725917at2"/>
<dbReference type="PROSITE" id="PS51257">
    <property type="entry name" value="PROKAR_LIPOPROTEIN"/>
    <property type="match status" value="1"/>
</dbReference>
<reference evidence="1 2" key="1">
    <citation type="submission" date="2017-08" db="EMBL/GenBank/DDBJ databases">
        <title>The whole genome shortgun sequences of strain Leeuwenhoekiella nanhaiensis G18 from the South China Sea.</title>
        <authorList>
            <person name="Liu Q."/>
        </authorList>
    </citation>
    <scope>NUCLEOTIDE SEQUENCE [LARGE SCALE GENOMIC DNA]</scope>
    <source>
        <strain evidence="1 2">G18</strain>
    </source>
</reference>
<sequence>MKTFTRYTLVFATALSLTGCDEFLGDNIDPNKSGLEELAPRDLMPTSIYYTSSAHYSIALGMCQYSQQLATYFQQNTDAQEETQLAGGWSNIYLQALPDIQTMLELAESQNLTGYQGIAKVLQATNLGLATDNWGDVPASQATLGEGDFSPAFDAQEAVYEQINSLLDEAIVLLGQSDSSVGSHDLIYNGDLSKWLKTAYFLKAKYSLHLTEVDQASAVSGALSAISSSFTSNEDDYELEYNTRNFNPWYAGVVLPNNTGNFSVLLNDQLISAMDGTQFPFATIDEDPRIPLISSIGENDDDFLGAISGTGGAYQVDPRISATADLAADDFYSAQTAPIILGSYSELKFIEAEARFLQNGGTPTSTGSTTAAYNAYLAGIAANMDKVGVSAADKAAYLADASVAVGASNLTLALIMREKFIATFLNPESFVDLRRYDFSTAVFPGLSLPVDQNPDIAGRWVRRAQYPSSEQTRNGDEVARVMQTIDTGVWWDRD</sequence>
<keyword evidence="2" id="KW-1185">Reference proteome</keyword>
<evidence type="ECO:0008006" key="3">
    <source>
        <dbReference type="Google" id="ProtNLM"/>
    </source>
</evidence>
<evidence type="ECO:0000313" key="2">
    <source>
        <dbReference type="Proteomes" id="UP000229433"/>
    </source>
</evidence>
<evidence type="ECO:0000313" key="1">
    <source>
        <dbReference type="EMBL" id="PHQ28546.1"/>
    </source>
</evidence>
<protein>
    <recommendedName>
        <fullName evidence="3">SusD/RagB family nutrient-binding outer membrane lipoprotein</fullName>
    </recommendedName>
</protein>
<dbReference type="Proteomes" id="UP000229433">
    <property type="component" value="Unassembled WGS sequence"/>
</dbReference>
<comment type="caution">
    <text evidence="1">The sequence shown here is derived from an EMBL/GenBank/DDBJ whole genome shotgun (WGS) entry which is preliminary data.</text>
</comment>
<dbReference type="InterPro" id="IPR011990">
    <property type="entry name" value="TPR-like_helical_dom_sf"/>
</dbReference>
<accession>A0A2G1VP51</accession>
<gene>
    <name evidence="1" type="ORF">CJ305_14750</name>
</gene>
<name>A0A2G1VP51_9FLAO</name>
<dbReference type="RefSeq" id="WP_099647063.1">
    <property type="nucleotide sequence ID" value="NZ_KZ319295.1"/>
</dbReference>